<dbReference type="EMBL" id="JACYFU010000001">
    <property type="protein sequence ID" value="MBD8064809.1"/>
    <property type="molecule type" value="Genomic_DNA"/>
</dbReference>
<proteinExistence type="predicted"/>
<dbReference type="Pfam" id="PF06170">
    <property type="entry name" value="DUF983"/>
    <property type="match status" value="1"/>
</dbReference>
<dbReference type="InterPro" id="IPR009325">
    <property type="entry name" value="DUF983"/>
</dbReference>
<reference evidence="2" key="1">
    <citation type="submission" date="2020-09" db="EMBL/GenBank/DDBJ databases">
        <title>Genome seq and assembly of Devosia sp.</title>
        <authorList>
            <person name="Chhetri G."/>
        </authorList>
    </citation>
    <scope>NUCLEOTIDE SEQUENCE</scope>
    <source>
        <strain evidence="2">PTR5</strain>
    </source>
</reference>
<organism evidence="2 3">
    <name type="scientific">Devosia oryzisoli</name>
    <dbReference type="NCBI Taxonomy" id="2774138"/>
    <lineage>
        <taxon>Bacteria</taxon>
        <taxon>Pseudomonadati</taxon>
        <taxon>Pseudomonadota</taxon>
        <taxon>Alphaproteobacteria</taxon>
        <taxon>Hyphomicrobiales</taxon>
        <taxon>Devosiaceae</taxon>
        <taxon>Devosia</taxon>
    </lineage>
</organism>
<accession>A0A927FUB1</accession>
<evidence type="ECO:0000256" key="1">
    <source>
        <dbReference type="SAM" id="Phobius"/>
    </source>
</evidence>
<comment type="caution">
    <text evidence="2">The sequence shown here is derived from an EMBL/GenBank/DDBJ whole genome shotgun (WGS) entry which is preliminary data.</text>
</comment>
<feature type="transmembrane region" description="Helical" evidence="1">
    <location>
        <begin position="68"/>
        <end position="87"/>
    </location>
</feature>
<evidence type="ECO:0000313" key="2">
    <source>
        <dbReference type="EMBL" id="MBD8064809.1"/>
    </source>
</evidence>
<keyword evidence="1" id="KW-0812">Transmembrane</keyword>
<dbReference type="Proteomes" id="UP000654108">
    <property type="component" value="Unassembled WGS sequence"/>
</dbReference>
<gene>
    <name evidence="2" type="ORF">IC608_04880</name>
</gene>
<keyword evidence="1" id="KW-0472">Membrane</keyword>
<dbReference type="AlphaFoldDB" id="A0A927FUB1"/>
<name>A0A927FUB1_9HYPH</name>
<evidence type="ECO:0000313" key="3">
    <source>
        <dbReference type="Proteomes" id="UP000654108"/>
    </source>
</evidence>
<sequence length="138" mass="15282">MSASKTSTNKESAVSIGENTKKAWPAIWRGMKCRCPRCGKGWLFHHYSEQVDQCSSCGEPLADYKVGLFLPLIVITVMIHILAFVMLEMELNGHGNPLVYLYVLVPLSAIVPLAILPSSKGAIIGLMWSMGWSDEQDR</sequence>
<feature type="transmembrane region" description="Helical" evidence="1">
    <location>
        <begin position="99"/>
        <end position="117"/>
    </location>
</feature>
<protein>
    <submittedName>
        <fullName evidence="2">DUF983 domain-containing protein</fullName>
    </submittedName>
</protein>
<keyword evidence="1" id="KW-1133">Transmembrane helix</keyword>
<keyword evidence="3" id="KW-1185">Reference proteome</keyword>